<dbReference type="Gene3D" id="2.115.10.20">
    <property type="entry name" value="Glycosyl hydrolase domain, family 43"/>
    <property type="match status" value="2"/>
</dbReference>
<dbReference type="Proteomes" id="UP000193144">
    <property type="component" value="Unassembled WGS sequence"/>
</dbReference>
<comment type="similarity">
    <text evidence="1 4">Belongs to the glycosyl hydrolase 43 family.</text>
</comment>
<dbReference type="AlphaFoldDB" id="A0A1Y1ZQE6"/>
<organism evidence="6 7">
    <name type="scientific">Clohesyomyces aquaticus</name>
    <dbReference type="NCBI Taxonomy" id="1231657"/>
    <lineage>
        <taxon>Eukaryota</taxon>
        <taxon>Fungi</taxon>
        <taxon>Dikarya</taxon>
        <taxon>Ascomycota</taxon>
        <taxon>Pezizomycotina</taxon>
        <taxon>Dothideomycetes</taxon>
        <taxon>Pleosporomycetidae</taxon>
        <taxon>Pleosporales</taxon>
        <taxon>Lindgomycetaceae</taxon>
        <taxon>Clohesyomyces</taxon>
    </lineage>
</organism>
<evidence type="ECO:0000313" key="6">
    <source>
        <dbReference type="EMBL" id="ORY12458.1"/>
    </source>
</evidence>
<dbReference type="STRING" id="1231657.A0A1Y1ZQE6"/>
<comment type="caution">
    <text evidence="6">The sequence shown here is derived from an EMBL/GenBank/DDBJ whole genome shotgun (WGS) entry which is preliminary data.</text>
</comment>
<name>A0A1Y1ZQE6_9PLEO</name>
<proteinExistence type="inferred from homology"/>
<dbReference type="Pfam" id="PF17851">
    <property type="entry name" value="GH43_C2"/>
    <property type="match status" value="1"/>
</dbReference>
<gene>
    <name evidence="6" type="ORF">BCR34DRAFT_624343</name>
</gene>
<evidence type="ECO:0000313" key="7">
    <source>
        <dbReference type="Proteomes" id="UP000193144"/>
    </source>
</evidence>
<evidence type="ECO:0000259" key="5">
    <source>
        <dbReference type="Pfam" id="PF17851"/>
    </source>
</evidence>
<evidence type="ECO:0000256" key="4">
    <source>
        <dbReference type="RuleBase" id="RU361187"/>
    </source>
</evidence>
<dbReference type="GO" id="GO:0004553">
    <property type="term" value="F:hydrolase activity, hydrolyzing O-glycosyl compounds"/>
    <property type="evidence" value="ECO:0007669"/>
    <property type="project" value="InterPro"/>
</dbReference>
<evidence type="ECO:0000256" key="3">
    <source>
        <dbReference type="ARBA" id="ARBA00023295"/>
    </source>
</evidence>
<dbReference type="OrthoDB" id="2139957at2759"/>
<protein>
    <submittedName>
        <fullName evidence="6">Glycosyl hydrolase</fullName>
    </submittedName>
</protein>
<evidence type="ECO:0000256" key="2">
    <source>
        <dbReference type="ARBA" id="ARBA00022801"/>
    </source>
</evidence>
<dbReference type="Gene3D" id="2.60.120.200">
    <property type="match status" value="1"/>
</dbReference>
<dbReference type="InterPro" id="IPR041542">
    <property type="entry name" value="GH43_C2"/>
</dbReference>
<keyword evidence="7" id="KW-1185">Reference proteome</keyword>
<dbReference type="GO" id="GO:0005975">
    <property type="term" value="P:carbohydrate metabolic process"/>
    <property type="evidence" value="ECO:0007669"/>
    <property type="project" value="InterPro"/>
</dbReference>
<dbReference type="PANTHER" id="PTHR42812:SF15">
    <property type="entry name" value="HYDROLASE, PUTATIVE (AFU_ORTHOLOGUE AFUA_2G00930)-RELATED"/>
    <property type="match status" value="1"/>
</dbReference>
<dbReference type="InterPro" id="IPR013320">
    <property type="entry name" value="ConA-like_dom_sf"/>
</dbReference>
<evidence type="ECO:0000256" key="1">
    <source>
        <dbReference type="ARBA" id="ARBA00009865"/>
    </source>
</evidence>
<dbReference type="EMBL" id="MCFA01000051">
    <property type="protein sequence ID" value="ORY12458.1"/>
    <property type="molecule type" value="Genomic_DNA"/>
</dbReference>
<dbReference type="PANTHER" id="PTHR42812">
    <property type="entry name" value="BETA-XYLOSIDASE"/>
    <property type="match status" value="1"/>
</dbReference>
<reference evidence="6 7" key="1">
    <citation type="submission" date="2016-07" db="EMBL/GenBank/DDBJ databases">
        <title>Pervasive Adenine N6-methylation of Active Genes in Fungi.</title>
        <authorList>
            <consortium name="DOE Joint Genome Institute"/>
            <person name="Mondo S.J."/>
            <person name="Dannebaum R.O."/>
            <person name="Kuo R.C."/>
            <person name="Labutti K."/>
            <person name="Haridas S."/>
            <person name="Kuo A."/>
            <person name="Salamov A."/>
            <person name="Ahrendt S.R."/>
            <person name="Lipzen A."/>
            <person name="Sullivan W."/>
            <person name="Andreopoulos W.B."/>
            <person name="Clum A."/>
            <person name="Lindquist E."/>
            <person name="Daum C."/>
            <person name="Ramamoorthy G.K."/>
            <person name="Gryganskyi A."/>
            <person name="Culley D."/>
            <person name="Magnuson J.K."/>
            <person name="James T.Y."/>
            <person name="O'Malley M.A."/>
            <person name="Stajich J.E."/>
            <person name="Spatafora J.W."/>
            <person name="Visel A."/>
            <person name="Grigoriev I.V."/>
        </authorList>
    </citation>
    <scope>NUCLEOTIDE SEQUENCE [LARGE SCALE GENOMIC DNA]</scope>
    <source>
        <strain evidence="6 7">CBS 115471</strain>
    </source>
</reference>
<sequence>MEHFRDTVATVKKLTTLGLLALGAVAQNFTNPVLYQDLADVDIMRNGDAFYYSASTMHFSPGAPILWSFDLVDWEYSSHSVPALDFGPQKDYNLSGTSAYNKGIYASFFNYNPKTKTWYWASAPEGPWKKSSTLNFCYYDCGMLIDDDGTIYVEGLRMYTRNGSYYILSVHPMDGNIILKGSSPWGPFQWKWLIHNAGSNLIQGFGPPAQGGLVSLADGRWYHMAFINGFPGGRIPVLAPVDWPSDGWPTVHTVNGAWSKQYPYPLTPHAVKSIVGTDNFASLGPQYEWNHNAGPSAWSITANGLELRTATVTDDFFMARNTLTHRILGPSSTATIKIDYSKMADGDRWVGVARDGSSFKVLMTNNISMNSNGWKTDNKGTQIASASISGGSIWLRTKVNVLPRAQQGTFQYSTDGVNFVNRWRYGVFNYATKAKGGSVTMRSFAIDGTMQNNPA</sequence>
<dbReference type="InterPro" id="IPR051795">
    <property type="entry name" value="Glycosyl_Hydrlase_43"/>
</dbReference>
<dbReference type="Pfam" id="PF04616">
    <property type="entry name" value="Glyco_hydro_43"/>
    <property type="match status" value="1"/>
</dbReference>
<dbReference type="InterPro" id="IPR006710">
    <property type="entry name" value="Glyco_hydro_43"/>
</dbReference>
<dbReference type="SUPFAM" id="SSF75005">
    <property type="entry name" value="Arabinanase/levansucrase/invertase"/>
    <property type="match status" value="1"/>
</dbReference>
<keyword evidence="3 4" id="KW-0326">Glycosidase</keyword>
<keyword evidence="2 4" id="KW-0378">Hydrolase</keyword>
<accession>A0A1Y1ZQE6</accession>
<dbReference type="SUPFAM" id="SSF49899">
    <property type="entry name" value="Concanavalin A-like lectins/glucanases"/>
    <property type="match status" value="1"/>
</dbReference>
<feature type="domain" description="Beta-xylosidase C-terminal Concanavalin A-like" evidence="5">
    <location>
        <begin position="278"/>
        <end position="421"/>
    </location>
</feature>
<dbReference type="InterPro" id="IPR023296">
    <property type="entry name" value="Glyco_hydro_beta-prop_sf"/>
</dbReference>